<dbReference type="Proteomes" id="UP001499984">
    <property type="component" value="Unassembled WGS sequence"/>
</dbReference>
<dbReference type="Pfam" id="PF14433">
    <property type="entry name" value="SUKH-3"/>
    <property type="match status" value="1"/>
</dbReference>
<keyword evidence="2" id="KW-1185">Reference proteome</keyword>
<proteinExistence type="predicted"/>
<evidence type="ECO:0000313" key="2">
    <source>
        <dbReference type="Proteomes" id="UP001499984"/>
    </source>
</evidence>
<reference evidence="2" key="1">
    <citation type="journal article" date="2019" name="Int. J. Syst. Evol. Microbiol.">
        <title>The Global Catalogue of Microorganisms (GCM) 10K type strain sequencing project: providing services to taxonomists for standard genome sequencing and annotation.</title>
        <authorList>
            <consortium name="The Broad Institute Genomics Platform"/>
            <consortium name="The Broad Institute Genome Sequencing Center for Infectious Disease"/>
            <person name="Wu L."/>
            <person name="Ma J."/>
        </authorList>
    </citation>
    <scope>NUCLEOTIDE SEQUENCE [LARGE SCALE GENOMIC DNA]</scope>
    <source>
        <strain evidence="2">JCM 16925</strain>
    </source>
</reference>
<name>A0ABP7W1V9_9ACTN</name>
<dbReference type="InterPro" id="IPR025850">
    <property type="entry name" value="SUKH-3"/>
</dbReference>
<comment type="caution">
    <text evidence="1">The sequence shown here is derived from an EMBL/GenBank/DDBJ whole genome shotgun (WGS) entry which is preliminary data.</text>
</comment>
<accession>A0ABP7W1V9</accession>
<dbReference type="RefSeq" id="WP_345018861.1">
    <property type="nucleotide sequence ID" value="NZ_BAAAZY010000023.1"/>
</dbReference>
<evidence type="ECO:0000313" key="1">
    <source>
        <dbReference type="EMBL" id="GAA4079190.1"/>
    </source>
</evidence>
<sequence length="158" mass="17456">MEANFSSNVVDVLRTSGWDPRRTVDPAQWALPFEERGIRAHEAVQEFLAEFGGLSVAVSGPGVNCAREPFELDPLLCLGEEDRFSEWGEELGLHLFPLGELDRGRFFLGMDENGLVYLVADWIARFGPWPQAIDALVLGVAPEEISGCPIPPMPEVEC</sequence>
<organism evidence="1 2">
    <name type="scientific">Streptomyces shaanxiensis</name>
    <dbReference type="NCBI Taxonomy" id="653357"/>
    <lineage>
        <taxon>Bacteria</taxon>
        <taxon>Bacillati</taxon>
        <taxon>Actinomycetota</taxon>
        <taxon>Actinomycetes</taxon>
        <taxon>Kitasatosporales</taxon>
        <taxon>Streptomycetaceae</taxon>
        <taxon>Streptomyces</taxon>
    </lineage>
</organism>
<dbReference type="EMBL" id="BAAAZY010000023">
    <property type="protein sequence ID" value="GAA4079190.1"/>
    <property type="molecule type" value="Genomic_DNA"/>
</dbReference>
<protein>
    <submittedName>
        <fullName evidence="1">SUKH-3 domain-containing protein</fullName>
    </submittedName>
</protein>
<gene>
    <name evidence="1" type="ORF">GCM10022233_68570</name>
</gene>